<organism evidence="2">
    <name type="scientific">marine sediment metagenome</name>
    <dbReference type="NCBI Taxonomy" id="412755"/>
    <lineage>
        <taxon>unclassified sequences</taxon>
        <taxon>metagenomes</taxon>
        <taxon>ecological metagenomes</taxon>
    </lineage>
</organism>
<reference evidence="2" key="1">
    <citation type="journal article" date="2014" name="Front. Microbiol.">
        <title>High frequency of phylogenetically diverse reductive dehalogenase-homologous genes in deep subseafloor sedimentary metagenomes.</title>
        <authorList>
            <person name="Kawai M."/>
            <person name="Futagami T."/>
            <person name="Toyoda A."/>
            <person name="Takaki Y."/>
            <person name="Nishi S."/>
            <person name="Hori S."/>
            <person name="Arai W."/>
            <person name="Tsubouchi T."/>
            <person name="Morono Y."/>
            <person name="Uchiyama I."/>
            <person name="Ito T."/>
            <person name="Fujiyama A."/>
            <person name="Inagaki F."/>
            <person name="Takami H."/>
        </authorList>
    </citation>
    <scope>NUCLEOTIDE SEQUENCE</scope>
    <source>
        <strain evidence="2">Expedition CK06-06</strain>
    </source>
</reference>
<evidence type="ECO:0000313" key="2">
    <source>
        <dbReference type="EMBL" id="GAI10321.1"/>
    </source>
</evidence>
<protein>
    <submittedName>
        <fullName evidence="2">Uncharacterized protein</fullName>
    </submittedName>
</protein>
<evidence type="ECO:0000256" key="1">
    <source>
        <dbReference type="SAM" id="MobiDB-lite"/>
    </source>
</evidence>
<comment type="caution">
    <text evidence="2">The sequence shown here is derived from an EMBL/GenBank/DDBJ whole genome shotgun (WGS) entry which is preliminary data.</text>
</comment>
<feature type="region of interest" description="Disordered" evidence="1">
    <location>
        <begin position="69"/>
        <end position="89"/>
    </location>
</feature>
<dbReference type="AlphaFoldDB" id="X1LWZ1"/>
<proteinExistence type="predicted"/>
<sequence length="89" mass="10028">MSIDPVAFSIFGLEIRCLFIFFKKLENKLINIPARINGRPSPSEKIPISNTPWSKVSSWLAKSKIPDRIIPTQGTHPNEKITPMIKDPA</sequence>
<name>X1LWZ1_9ZZZZ</name>
<feature type="non-terminal residue" evidence="2">
    <location>
        <position position="89"/>
    </location>
</feature>
<dbReference type="EMBL" id="BARV01003682">
    <property type="protein sequence ID" value="GAI10321.1"/>
    <property type="molecule type" value="Genomic_DNA"/>
</dbReference>
<gene>
    <name evidence="2" type="ORF">S06H3_08655</name>
</gene>
<accession>X1LWZ1</accession>